<dbReference type="GO" id="GO:0003824">
    <property type="term" value="F:catalytic activity"/>
    <property type="evidence" value="ECO:0007669"/>
    <property type="project" value="InterPro"/>
</dbReference>
<dbReference type="EMBL" id="CAICTM010000005">
    <property type="protein sequence ID" value="CAB9496496.1"/>
    <property type="molecule type" value="Genomic_DNA"/>
</dbReference>
<comment type="caution">
    <text evidence="2">The sequence shown here is derived from an EMBL/GenBank/DDBJ whole genome shotgun (WGS) entry which is preliminary data.</text>
</comment>
<sequence length="192" mass="20095">MTTATSAQQLGKFLAALAAKQSTPGGGAAAAVGAGLGSAAASMSAAYTQRKKDRESGAAVMAEALVAKLDFAKALQAADDDASAYADLQRTWKDTEMSAEEKKAIEARALAVPVSLVEMCHDYILAIQGFLPDCNSNITSDAKVGIHQLAGAARAAYQTVLVNSPPQEEKDRLKALLLEIRKIEDELLDMVA</sequence>
<dbReference type="Pfam" id="PF04961">
    <property type="entry name" value="FTCD_C"/>
    <property type="match status" value="1"/>
</dbReference>
<accession>A0A9N8H0S5</accession>
<evidence type="ECO:0000313" key="3">
    <source>
        <dbReference type="Proteomes" id="UP001153069"/>
    </source>
</evidence>
<dbReference type="Proteomes" id="UP001153069">
    <property type="component" value="Unassembled WGS sequence"/>
</dbReference>
<feature type="domain" description="Cyclodeaminase/cyclohydrolase" evidence="1">
    <location>
        <begin position="10"/>
        <end position="179"/>
    </location>
</feature>
<name>A0A9N8H0S5_9STRA</name>
<gene>
    <name evidence="2" type="ORF">SEMRO_5_G004700.1</name>
</gene>
<evidence type="ECO:0000259" key="1">
    <source>
        <dbReference type="Pfam" id="PF04961"/>
    </source>
</evidence>
<evidence type="ECO:0000313" key="2">
    <source>
        <dbReference type="EMBL" id="CAB9496496.1"/>
    </source>
</evidence>
<dbReference type="InterPro" id="IPR036178">
    <property type="entry name" value="Formintransfe-cycloase-like_sf"/>
</dbReference>
<proteinExistence type="predicted"/>
<dbReference type="SUPFAM" id="SSF101262">
    <property type="entry name" value="Methenyltetrahydrofolate cyclohydrolase-like"/>
    <property type="match status" value="1"/>
</dbReference>
<dbReference type="OrthoDB" id="42455at2759"/>
<protein>
    <recommendedName>
        <fullName evidence="1">Cyclodeaminase/cyclohydrolase domain-containing protein</fullName>
    </recommendedName>
</protein>
<reference evidence="2" key="1">
    <citation type="submission" date="2020-06" db="EMBL/GenBank/DDBJ databases">
        <authorList>
            <consortium name="Plant Systems Biology data submission"/>
        </authorList>
    </citation>
    <scope>NUCLEOTIDE SEQUENCE</scope>
    <source>
        <strain evidence="2">D6</strain>
    </source>
</reference>
<keyword evidence="3" id="KW-1185">Reference proteome</keyword>
<dbReference type="AlphaFoldDB" id="A0A9N8H0S5"/>
<dbReference type="InterPro" id="IPR007044">
    <property type="entry name" value="Cyclodeamin/CycHdrlase"/>
</dbReference>
<organism evidence="2 3">
    <name type="scientific">Seminavis robusta</name>
    <dbReference type="NCBI Taxonomy" id="568900"/>
    <lineage>
        <taxon>Eukaryota</taxon>
        <taxon>Sar</taxon>
        <taxon>Stramenopiles</taxon>
        <taxon>Ochrophyta</taxon>
        <taxon>Bacillariophyta</taxon>
        <taxon>Bacillariophyceae</taxon>
        <taxon>Bacillariophycidae</taxon>
        <taxon>Naviculales</taxon>
        <taxon>Naviculaceae</taxon>
        <taxon>Seminavis</taxon>
    </lineage>
</organism>
<dbReference type="Gene3D" id="1.20.120.680">
    <property type="entry name" value="Formiminotetrahydrofolate cyclodeaminase monomer, up-and-down helical bundle"/>
    <property type="match status" value="1"/>
</dbReference>